<comment type="caution">
    <text evidence="1">The sequence shown here is derived from an EMBL/GenBank/DDBJ whole genome shotgun (WGS) entry which is preliminary data.</text>
</comment>
<dbReference type="Gene3D" id="1.10.340.30">
    <property type="entry name" value="Hypothetical protein, domain 2"/>
    <property type="match status" value="1"/>
</dbReference>
<organism evidence="1 2">
    <name type="scientific">Vibrio proteolyticus NBRC 13287</name>
    <dbReference type="NCBI Taxonomy" id="1219065"/>
    <lineage>
        <taxon>Bacteria</taxon>
        <taxon>Pseudomonadati</taxon>
        <taxon>Pseudomonadota</taxon>
        <taxon>Gammaproteobacteria</taxon>
        <taxon>Vibrionales</taxon>
        <taxon>Vibrionaceae</taxon>
        <taxon>Vibrio</taxon>
    </lineage>
</organism>
<dbReference type="InterPro" id="IPR011257">
    <property type="entry name" value="DNA_glycosylase"/>
</dbReference>
<evidence type="ECO:0008006" key="3">
    <source>
        <dbReference type="Google" id="ProtNLM"/>
    </source>
</evidence>
<dbReference type="STRING" id="1219065.VPR01S_01_03370"/>
<dbReference type="PANTHER" id="PTHR30037">
    <property type="entry name" value="DNA-3-METHYLADENINE GLYCOSYLASE 1"/>
    <property type="match status" value="1"/>
</dbReference>
<reference evidence="1 2" key="1">
    <citation type="submission" date="2013-09" db="EMBL/GenBank/DDBJ databases">
        <title>Whole genome shotgun sequence of Vibrio proteolyticus NBRC 13287.</title>
        <authorList>
            <person name="Isaki S."/>
            <person name="Hosoyama A."/>
            <person name="Numata M."/>
            <person name="Hashimoto M."/>
            <person name="Hosoyama Y."/>
            <person name="Tsuchikane K."/>
            <person name="Noguchi M."/>
            <person name="Hirakata S."/>
            <person name="Ichikawa N."/>
            <person name="Ohji S."/>
            <person name="Yamazoe A."/>
            <person name="Fujita N."/>
        </authorList>
    </citation>
    <scope>NUCLEOTIDE SEQUENCE [LARGE SCALE GENOMIC DNA]</scope>
    <source>
        <strain evidence="1 2">NBRC 13287</strain>
    </source>
</reference>
<dbReference type="InterPro" id="IPR052891">
    <property type="entry name" value="DNA-3mA_glycosylase"/>
</dbReference>
<dbReference type="eggNOG" id="COG2818">
    <property type="taxonomic scope" value="Bacteria"/>
</dbReference>
<name>U3B6T2_VIBPR</name>
<evidence type="ECO:0000313" key="2">
    <source>
        <dbReference type="Proteomes" id="UP000016570"/>
    </source>
</evidence>
<dbReference type="GO" id="GO:0008725">
    <property type="term" value="F:DNA-3-methyladenine glycosylase activity"/>
    <property type="evidence" value="ECO:0007669"/>
    <property type="project" value="InterPro"/>
</dbReference>
<accession>U3B6T2</accession>
<dbReference type="GO" id="GO:0006284">
    <property type="term" value="P:base-excision repair"/>
    <property type="evidence" value="ECO:0007669"/>
    <property type="project" value="InterPro"/>
</dbReference>
<dbReference type="Pfam" id="PF03352">
    <property type="entry name" value="Adenine_glyco"/>
    <property type="match status" value="1"/>
</dbReference>
<dbReference type="InterPro" id="IPR005019">
    <property type="entry name" value="Adenine_glyco"/>
</dbReference>
<gene>
    <name evidence="1" type="ORF">VPR01S_01_03370</name>
</gene>
<keyword evidence="2" id="KW-1185">Reference proteome</keyword>
<protein>
    <recommendedName>
        <fullName evidence="3">3-methyladenine-DNA glycosylase I</fullName>
    </recommendedName>
</protein>
<evidence type="ECO:0000313" key="1">
    <source>
        <dbReference type="EMBL" id="GAD65564.1"/>
    </source>
</evidence>
<dbReference type="PANTHER" id="PTHR30037:SF3">
    <property type="entry name" value="BLR0857 PROTEIN"/>
    <property type="match status" value="1"/>
</dbReference>
<proteinExistence type="predicted"/>
<dbReference type="RefSeq" id="WP_021703556.1">
    <property type="nucleotide sequence ID" value="NZ_BATJ01000001.1"/>
</dbReference>
<dbReference type="EMBL" id="BATJ01000001">
    <property type="protein sequence ID" value="GAD65564.1"/>
    <property type="molecule type" value="Genomic_DNA"/>
</dbReference>
<sequence>MTLEKFASIYQRAAERKGGEDSLEKLVRKPLTPEEVANIPEDRWLSEFSMKVFQSGISWDVVRKKWPNFEELFLGFKVEPLLMWSDELWEEKAKDPRIIRHLTKVMSIPANARMIYEARIEHGSFSNMVANWPQEQITELWEYLKKHGNRLGGNTGPYSLRTIGADTFILSSDVESHLRHCGVIDSGRTTKRAQKAANEAFCQWRDESGRTFTEISQIIAFSCGDNRI</sequence>
<dbReference type="SUPFAM" id="SSF48150">
    <property type="entry name" value="DNA-glycosylase"/>
    <property type="match status" value="1"/>
</dbReference>
<dbReference type="AlphaFoldDB" id="U3B6T2"/>
<dbReference type="Proteomes" id="UP000016570">
    <property type="component" value="Unassembled WGS sequence"/>
</dbReference>